<comment type="caution">
    <text evidence="2">The sequence shown here is derived from an EMBL/GenBank/DDBJ whole genome shotgun (WGS) entry which is preliminary data.</text>
</comment>
<reference evidence="2 3" key="1">
    <citation type="submission" date="2019-12" db="EMBL/GenBank/DDBJ databases">
        <authorList>
            <person name="Floudas D."/>
            <person name="Bentzer J."/>
            <person name="Ahren D."/>
            <person name="Johansson T."/>
            <person name="Persson P."/>
            <person name="Tunlid A."/>
        </authorList>
    </citation>
    <scope>NUCLEOTIDE SEQUENCE [LARGE SCALE GENOMIC DNA]</scope>
    <source>
        <strain evidence="2 3">CBS 102.39</strain>
    </source>
</reference>
<accession>A0A8H4R5Q3</accession>
<dbReference type="AlphaFoldDB" id="A0A8H4R5Q3"/>
<feature type="compositionally biased region" description="Polar residues" evidence="1">
    <location>
        <begin position="178"/>
        <end position="190"/>
    </location>
</feature>
<feature type="region of interest" description="Disordered" evidence="1">
    <location>
        <begin position="91"/>
        <end position="190"/>
    </location>
</feature>
<evidence type="ECO:0000313" key="3">
    <source>
        <dbReference type="Proteomes" id="UP000521872"/>
    </source>
</evidence>
<proteinExistence type="predicted"/>
<evidence type="ECO:0000313" key="2">
    <source>
        <dbReference type="EMBL" id="KAF4623363.1"/>
    </source>
</evidence>
<sequence length="596" mass="67582">MPLRALRLLPFPTAPEASFATSLSFASTLQLAAGRAWSRRVTAHQPTNAPRKHALATFAPCHYASKVGKIPSQNRAGPSHSRNGGDEITHQAVVTEVDSRPQNLSRPRVLEGSRPPCRVNPQKKSTEENALKSHSSVSAARGNSVLHPIPAAPSGVEGDQIPERPSRPHLRRRRKNAHTPTSHMAVLSSPQSQDELYSNLYHLIYVRKPATRLPALLDYHDLYPSLQSTRTYNLLIRIALRFRSYGIVTRLLALMRKCSISKDLETYKLEVRYFVDRGYWKHAWAYVNQLIKDRQLPRDVHGGPDIPYVIWLELCRPPSSLLSRQRIYDNHGDTMGIIYKRFIEGSESLQPRRSLLTTYLPSSMPTLGNSSPYGVYCVVKLLIRTGSQDRAIALIKAYFKAIPRSIHSRTASGCLDIIHLHMISSTAKNGLAKFYDMRKRLFALLKLHPMFKPTSRTLYLLLGPVLRAKYSGTVAWNLLTSFRKNWGDTIEDRRVRRRIIQCALKQGCMDVVSWMSASEEAAGRRRRREERSIGNTKGRHIPTTALQLPPLTEVYSKNGRETHSWFRLRARITRTKTLLGLKRDRKATSPRSQTCA</sequence>
<organism evidence="2 3">
    <name type="scientific">Agrocybe pediades</name>
    <dbReference type="NCBI Taxonomy" id="84607"/>
    <lineage>
        <taxon>Eukaryota</taxon>
        <taxon>Fungi</taxon>
        <taxon>Dikarya</taxon>
        <taxon>Basidiomycota</taxon>
        <taxon>Agaricomycotina</taxon>
        <taxon>Agaricomycetes</taxon>
        <taxon>Agaricomycetidae</taxon>
        <taxon>Agaricales</taxon>
        <taxon>Agaricineae</taxon>
        <taxon>Strophariaceae</taxon>
        <taxon>Agrocybe</taxon>
    </lineage>
</organism>
<evidence type="ECO:0000256" key="1">
    <source>
        <dbReference type="SAM" id="MobiDB-lite"/>
    </source>
</evidence>
<name>A0A8H4R5Q3_9AGAR</name>
<feature type="region of interest" description="Disordered" evidence="1">
    <location>
        <begin position="522"/>
        <end position="542"/>
    </location>
</feature>
<gene>
    <name evidence="2" type="ORF">D9613_001729</name>
</gene>
<feature type="compositionally biased region" description="Basic residues" evidence="1">
    <location>
        <begin position="167"/>
        <end position="177"/>
    </location>
</feature>
<dbReference type="Proteomes" id="UP000521872">
    <property type="component" value="Unassembled WGS sequence"/>
</dbReference>
<dbReference type="EMBL" id="JAACJL010000001">
    <property type="protein sequence ID" value="KAF4623363.1"/>
    <property type="molecule type" value="Genomic_DNA"/>
</dbReference>
<keyword evidence="3" id="KW-1185">Reference proteome</keyword>
<protein>
    <submittedName>
        <fullName evidence="2">Uncharacterized protein</fullName>
    </submittedName>
</protein>